<name>A0ABX2L2J6_9PROT</name>
<protein>
    <submittedName>
        <fullName evidence="1">Uncharacterized protein</fullName>
    </submittedName>
</protein>
<dbReference type="EMBL" id="WHOR01000442">
    <property type="protein sequence ID" value="NUB23124.1"/>
    <property type="molecule type" value="Genomic_DNA"/>
</dbReference>
<organism evidence="1 2">
    <name type="scientific">Azospirillum formosense</name>
    <dbReference type="NCBI Taxonomy" id="861533"/>
    <lineage>
        <taxon>Bacteria</taxon>
        <taxon>Pseudomonadati</taxon>
        <taxon>Pseudomonadota</taxon>
        <taxon>Alphaproteobacteria</taxon>
        <taxon>Rhodospirillales</taxon>
        <taxon>Azospirillaceae</taxon>
        <taxon>Azospirillum</taxon>
    </lineage>
</organism>
<keyword evidence="2" id="KW-1185">Reference proteome</keyword>
<sequence length="61" mass="6446">MGHSRGVIRVACGKSCPLPNPPPLRRGGDCRCFAENLPPLRSGGGPGRGQSCAQRACWSRN</sequence>
<proteinExistence type="predicted"/>
<accession>A0ABX2L2J6</accession>
<evidence type="ECO:0000313" key="2">
    <source>
        <dbReference type="Proteomes" id="UP000639419"/>
    </source>
</evidence>
<reference evidence="1 2" key="1">
    <citation type="submission" date="2019-10" db="EMBL/GenBank/DDBJ databases">
        <title>Genome sequence of Azospirillum formosense CC-Nfb-7.</title>
        <authorList>
            <person name="Ambrosini A."/>
            <person name="Sant'Anna F.H."/>
            <person name="Cassan F.D."/>
            <person name="Souza E.M."/>
            <person name="Passaglia L.M.P."/>
        </authorList>
    </citation>
    <scope>NUCLEOTIDE SEQUENCE [LARGE SCALE GENOMIC DNA]</scope>
    <source>
        <strain evidence="1 2">CC-NFb-7</strain>
    </source>
</reference>
<comment type="caution">
    <text evidence="1">The sequence shown here is derived from an EMBL/GenBank/DDBJ whole genome shotgun (WGS) entry which is preliminary data.</text>
</comment>
<gene>
    <name evidence="1" type="ORF">GBZ26_28765</name>
</gene>
<evidence type="ECO:0000313" key="1">
    <source>
        <dbReference type="EMBL" id="NUB23124.1"/>
    </source>
</evidence>
<dbReference type="Proteomes" id="UP000639419">
    <property type="component" value="Unassembled WGS sequence"/>
</dbReference>